<dbReference type="SUPFAM" id="SSF53850">
    <property type="entry name" value="Periplasmic binding protein-like II"/>
    <property type="match status" value="1"/>
</dbReference>
<evidence type="ECO:0000313" key="4">
    <source>
        <dbReference type="EMBL" id="RVT97476.1"/>
    </source>
</evidence>
<dbReference type="SMART" id="SM00062">
    <property type="entry name" value="PBPb"/>
    <property type="match status" value="1"/>
</dbReference>
<comment type="caution">
    <text evidence="4">The sequence shown here is derived from an EMBL/GenBank/DDBJ whole genome shotgun (WGS) entry which is preliminary data.</text>
</comment>
<gene>
    <name evidence="4" type="ORF">EOD42_06510</name>
</gene>
<protein>
    <submittedName>
        <fullName evidence="4">Amino acid ABC transporter substrate-binding protein</fullName>
    </submittedName>
</protein>
<dbReference type="EMBL" id="SACL01000002">
    <property type="protein sequence ID" value="RVT97476.1"/>
    <property type="molecule type" value="Genomic_DNA"/>
</dbReference>
<proteinExistence type="predicted"/>
<organism evidence="4 5">
    <name type="scientific">Rhodovarius crocodyli</name>
    <dbReference type="NCBI Taxonomy" id="1979269"/>
    <lineage>
        <taxon>Bacteria</taxon>
        <taxon>Pseudomonadati</taxon>
        <taxon>Pseudomonadota</taxon>
        <taxon>Alphaproteobacteria</taxon>
        <taxon>Acetobacterales</taxon>
        <taxon>Roseomonadaceae</taxon>
        <taxon>Rhodovarius</taxon>
    </lineage>
</organism>
<accession>A0A437MIN0</accession>
<evidence type="ECO:0000259" key="3">
    <source>
        <dbReference type="SMART" id="SM00062"/>
    </source>
</evidence>
<dbReference type="PANTHER" id="PTHR35936:SF17">
    <property type="entry name" value="ARGININE-BINDING EXTRACELLULAR PROTEIN ARTP"/>
    <property type="match status" value="1"/>
</dbReference>
<feature type="domain" description="Solute-binding protein family 3/N-terminal" evidence="3">
    <location>
        <begin position="41"/>
        <end position="265"/>
    </location>
</feature>
<sequence length="269" mass="28682">MRTLLLNTIAAIVAGVAAFGTGGVAAQPQEDRLAAMRARGELRVCAWTGFYGMSWRNPRSGELEGVDADMARALAQRLGLRQVLVPTAQVGMLAQLEAGACDIAMSGAVITPERAQQVAFTKPYFSTPVLGVANRASARVRDWQSIDRPGVLVAVAEGSQAEAAMRNSLRRAELTVLRAARPREVEVLSGRVDVLVASLPYARGLAEQEGWVRLLEAPPRFGEALMAYAVPRGDAAWLAEVNNFLAAAKSDGSLARAAERQGLQGLVVY</sequence>
<keyword evidence="1 2" id="KW-0732">Signal</keyword>
<dbReference type="PANTHER" id="PTHR35936">
    <property type="entry name" value="MEMBRANE-BOUND LYTIC MUREIN TRANSGLYCOSYLASE F"/>
    <property type="match status" value="1"/>
</dbReference>
<dbReference type="Pfam" id="PF00497">
    <property type="entry name" value="SBP_bac_3"/>
    <property type="match status" value="1"/>
</dbReference>
<dbReference type="Gene3D" id="3.40.190.10">
    <property type="entry name" value="Periplasmic binding protein-like II"/>
    <property type="match status" value="2"/>
</dbReference>
<dbReference type="Proteomes" id="UP000282957">
    <property type="component" value="Unassembled WGS sequence"/>
</dbReference>
<dbReference type="RefSeq" id="WP_127786704.1">
    <property type="nucleotide sequence ID" value="NZ_SACL01000002.1"/>
</dbReference>
<dbReference type="InterPro" id="IPR001638">
    <property type="entry name" value="Solute-binding_3/MltF_N"/>
</dbReference>
<reference evidence="4 5" key="1">
    <citation type="submission" date="2019-01" db="EMBL/GenBank/DDBJ databases">
        <authorList>
            <person name="Chen W.-M."/>
        </authorList>
    </citation>
    <scope>NUCLEOTIDE SEQUENCE [LARGE SCALE GENOMIC DNA]</scope>
    <source>
        <strain evidence="4 5">CCP-6</strain>
    </source>
</reference>
<feature type="signal peptide" evidence="2">
    <location>
        <begin position="1"/>
        <end position="26"/>
    </location>
</feature>
<dbReference type="OrthoDB" id="9791339at2"/>
<dbReference type="AlphaFoldDB" id="A0A437MIN0"/>
<name>A0A437MIN0_9PROT</name>
<evidence type="ECO:0000313" key="5">
    <source>
        <dbReference type="Proteomes" id="UP000282957"/>
    </source>
</evidence>
<evidence type="ECO:0000256" key="2">
    <source>
        <dbReference type="SAM" id="SignalP"/>
    </source>
</evidence>
<keyword evidence="5" id="KW-1185">Reference proteome</keyword>
<feature type="chain" id="PRO_5018993011" evidence="2">
    <location>
        <begin position="27"/>
        <end position="269"/>
    </location>
</feature>
<dbReference type="CDD" id="cd13530">
    <property type="entry name" value="PBP2_peptides_like"/>
    <property type="match status" value="1"/>
</dbReference>
<evidence type="ECO:0000256" key="1">
    <source>
        <dbReference type="ARBA" id="ARBA00022729"/>
    </source>
</evidence>